<dbReference type="InterPro" id="IPR050707">
    <property type="entry name" value="HTH_MetabolicPath_Reg"/>
</dbReference>
<reference evidence="7 8" key="1">
    <citation type="submission" date="2018-10" db="EMBL/GenBank/DDBJ databases">
        <title>Sequencing the genomes of 1000 actinobacteria strains.</title>
        <authorList>
            <person name="Klenk H.-P."/>
        </authorList>
    </citation>
    <scope>NUCLEOTIDE SEQUENCE [LARGE SCALE GENOMIC DNA]</scope>
    <source>
        <strain evidence="7 8">DSM 43800</strain>
    </source>
</reference>
<feature type="region of interest" description="Disordered" evidence="4">
    <location>
        <begin position="243"/>
        <end position="268"/>
    </location>
</feature>
<comment type="caution">
    <text evidence="7">The sequence shown here is derived from an EMBL/GenBank/DDBJ whole genome shotgun (WGS) entry which is preliminary data.</text>
</comment>
<keyword evidence="1" id="KW-0805">Transcription regulation</keyword>
<evidence type="ECO:0000256" key="4">
    <source>
        <dbReference type="SAM" id="MobiDB-lite"/>
    </source>
</evidence>
<dbReference type="AlphaFoldDB" id="A0A495W5C6"/>
<dbReference type="SUPFAM" id="SSF46785">
    <property type="entry name" value="Winged helix' DNA-binding domain"/>
    <property type="match status" value="1"/>
</dbReference>
<dbReference type="GO" id="GO:0003700">
    <property type="term" value="F:DNA-binding transcription factor activity"/>
    <property type="evidence" value="ECO:0007669"/>
    <property type="project" value="TreeGrafter"/>
</dbReference>
<dbReference type="SMART" id="SM00346">
    <property type="entry name" value="HTH_ICLR"/>
    <property type="match status" value="1"/>
</dbReference>
<dbReference type="PANTHER" id="PTHR30136:SF24">
    <property type="entry name" value="HTH-TYPE TRANSCRIPTIONAL REPRESSOR ALLR"/>
    <property type="match status" value="1"/>
</dbReference>
<evidence type="ECO:0000256" key="2">
    <source>
        <dbReference type="ARBA" id="ARBA00023125"/>
    </source>
</evidence>
<proteinExistence type="predicted"/>
<organism evidence="7 8">
    <name type="scientific">Saccharothrix australiensis</name>
    <dbReference type="NCBI Taxonomy" id="2072"/>
    <lineage>
        <taxon>Bacteria</taxon>
        <taxon>Bacillati</taxon>
        <taxon>Actinomycetota</taxon>
        <taxon>Actinomycetes</taxon>
        <taxon>Pseudonocardiales</taxon>
        <taxon>Pseudonocardiaceae</taxon>
        <taxon>Saccharothrix</taxon>
    </lineage>
</organism>
<dbReference type="Pfam" id="PF01614">
    <property type="entry name" value="IclR_C"/>
    <property type="match status" value="1"/>
</dbReference>
<name>A0A495W5C6_9PSEU</name>
<protein>
    <submittedName>
        <fullName evidence="7">IclR family transcriptional regulator</fullName>
    </submittedName>
</protein>
<gene>
    <name evidence="7" type="ORF">C8E97_5348</name>
</gene>
<dbReference type="Proteomes" id="UP000282084">
    <property type="component" value="Unassembled WGS sequence"/>
</dbReference>
<dbReference type="GO" id="GO:0045892">
    <property type="term" value="P:negative regulation of DNA-templated transcription"/>
    <property type="evidence" value="ECO:0007669"/>
    <property type="project" value="TreeGrafter"/>
</dbReference>
<dbReference type="InterPro" id="IPR036390">
    <property type="entry name" value="WH_DNA-bd_sf"/>
</dbReference>
<sequence>MSQSLDRALTLMGELATGAKTLDELSAVIEVHKSTTLRLLRTLEAHRFVRRDGVHHYRLGTALFDLANRALEERDVRRAAEPALRDLNARLGYTVHLASYEGGEVIYIDKYDSTHPMRMYSRIGRRAPLHCTAVAKVLLSDLPESRRREVAEAIDYVPLTANTITTPAAYLAELDRVRQRGYAVDNAEHEDFIHCLAVPVRGARGEVVAAVSMSVPKVMLDFDGLMGHLPDLLSTARAASLECGWTPRDEPPTSPTPRRSPESTAATP</sequence>
<evidence type="ECO:0000256" key="3">
    <source>
        <dbReference type="ARBA" id="ARBA00023163"/>
    </source>
</evidence>
<keyword evidence="2" id="KW-0238">DNA-binding</keyword>
<dbReference type="Pfam" id="PF09339">
    <property type="entry name" value="HTH_IclR"/>
    <property type="match status" value="1"/>
</dbReference>
<dbReference type="OrthoDB" id="9807558at2"/>
<evidence type="ECO:0000259" key="6">
    <source>
        <dbReference type="PROSITE" id="PS51078"/>
    </source>
</evidence>
<dbReference type="InterPro" id="IPR029016">
    <property type="entry name" value="GAF-like_dom_sf"/>
</dbReference>
<feature type="domain" description="HTH iclR-type" evidence="5">
    <location>
        <begin position="2"/>
        <end position="61"/>
    </location>
</feature>
<feature type="domain" description="IclR-ED" evidence="6">
    <location>
        <begin position="62"/>
        <end position="245"/>
    </location>
</feature>
<dbReference type="InterPro" id="IPR014757">
    <property type="entry name" value="Tscrpt_reg_IclR_C"/>
</dbReference>
<dbReference type="RefSeq" id="WP_121008169.1">
    <property type="nucleotide sequence ID" value="NZ_RBXO01000001.1"/>
</dbReference>
<dbReference type="SUPFAM" id="SSF55781">
    <property type="entry name" value="GAF domain-like"/>
    <property type="match status" value="1"/>
</dbReference>
<evidence type="ECO:0000259" key="5">
    <source>
        <dbReference type="PROSITE" id="PS51077"/>
    </source>
</evidence>
<dbReference type="EMBL" id="RBXO01000001">
    <property type="protein sequence ID" value="RKT56639.1"/>
    <property type="molecule type" value="Genomic_DNA"/>
</dbReference>
<keyword evidence="3" id="KW-0804">Transcription</keyword>
<evidence type="ECO:0000313" key="8">
    <source>
        <dbReference type="Proteomes" id="UP000282084"/>
    </source>
</evidence>
<keyword evidence="8" id="KW-1185">Reference proteome</keyword>
<evidence type="ECO:0000256" key="1">
    <source>
        <dbReference type="ARBA" id="ARBA00023015"/>
    </source>
</evidence>
<dbReference type="GO" id="GO:0003677">
    <property type="term" value="F:DNA binding"/>
    <property type="evidence" value="ECO:0007669"/>
    <property type="project" value="UniProtKB-KW"/>
</dbReference>
<dbReference type="PANTHER" id="PTHR30136">
    <property type="entry name" value="HELIX-TURN-HELIX TRANSCRIPTIONAL REGULATOR, ICLR FAMILY"/>
    <property type="match status" value="1"/>
</dbReference>
<evidence type="ECO:0000313" key="7">
    <source>
        <dbReference type="EMBL" id="RKT56639.1"/>
    </source>
</evidence>
<dbReference type="InterPro" id="IPR005471">
    <property type="entry name" value="Tscrpt_reg_IclR_N"/>
</dbReference>
<dbReference type="PROSITE" id="PS51077">
    <property type="entry name" value="HTH_ICLR"/>
    <property type="match status" value="1"/>
</dbReference>
<dbReference type="Gene3D" id="3.30.450.40">
    <property type="match status" value="1"/>
</dbReference>
<dbReference type="Gene3D" id="1.10.10.10">
    <property type="entry name" value="Winged helix-like DNA-binding domain superfamily/Winged helix DNA-binding domain"/>
    <property type="match status" value="1"/>
</dbReference>
<dbReference type="PROSITE" id="PS51078">
    <property type="entry name" value="ICLR_ED"/>
    <property type="match status" value="1"/>
</dbReference>
<dbReference type="InterPro" id="IPR036388">
    <property type="entry name" value="WH-like_DNA-bd_sf"/>
</dbReference>
<accession>A0A495W5C6</accession>